<dbReference type="AlphaFoldDB" id="A0A2M7IY55"/>
<dbReference type="Gene3D" id="2.40.70.10">
    <property type="entry name" value="Acid Proteases"/>
    <property type="match status" value="1"/>
</dbReference>
<proteinExistence type="predicted"/>
<evidence type="ECO:0000313" key="2">
    <source>
        <dbReference type="Proteomes" id="UP000230505"/>
    </source>
</evidence>
<dbReference type="EMBL" id="PFHV01000053">
    <property type="protein sequence ID" value="PIX03117.1"/>
    <property type="molecule type" value="Genomic_DNA"/>
</dbReference>
<reference evidence="2" key="1">
    <citation type="submission" date="2017-09" db="EMBL/GenBank/DDBJ databases">
        <title>Depth-based differentiation of microbial function through sediment-hosted aquifers and enrichment of novel symbionts in the deep terrestrial subsurface.</title>
        <authorList>
            <person name="Probst A.J."/>
            <person name="Ladd B."/>
            <person name="Jarett J.K."/>
            <person name="Geller-Mcgrath D.E."/>
            <person name="Sieber C.M.K."/>
            <person name="Emerson J.B."/>
            <person name="Anantharaman K."/>
            <person name="Thomas B.C."/>
            <person name="Malmstrom R."/>
            <person name="Stieglmeier M."/>
            <person name="Klingl A."/>
            <person name="Woyke T."/>
            <person name="Ryan C.M."/>
            <person name="Banfield J.F."/>
        </authorList>
    </citation>
    <scope>NUCLEOTIDE SEQUENCE [LARGE SCALE GENOMIC DNA]</scope>
</reference>
<evidence type="ECO:0000313" key="1">
    <source>
        <dbReference type="EMBL" id="PIX03117.1"/>
    </source>
</evidence>
<evidence type="ECO:0008006" key="3">
    <source>
        <dbReference type="Google" id="ProtNLM"/>
    </source>
</evidence>
<dbReference type="Proteomes" id="UP000230505">
    <property type="component" value="Unassembled WGS sequence"/>
</dbReference>
<protein>
    <recommendedName>
        <fullName evidence="3">Peptidase A2 domain-containing protein</fullName>
    </recommendedName>
</protein>
<organism evidence="1 2">
    <name type="scientific">bacterium (Candidatus Gribaldobacteria) CG_4_8_14_3_um_filter_42_11</name>
    <dbReference type="NCBI Taxonomy" id="2014267"/>
    <lineage>
        <taxon>Bacteria</taxon>
        <taxon>Candidatus Gribaldobacteria</taxon>
    </lineage>
</organism>
<gene>
    <name evidence="1" type="ORF">COZ78_02060</name>
</gene>
<accession>A0A2M7IY55</accession>
<sequence length="151" mass="16867">MKFKYFKFPLKKYSSLFGSVILKPIIPVRIACCEQSIDYAVLIDSGADFCLFDGEIGEYLGLDVRAGKQETFGGIEESRGAVAYLHEINLEIGSYEFSIMAGFSYDIARHGFGILGQKGFFDKFAVKFNLPKEEIELKPYGKASPTTRASF</sequence>
<comment type="caution">
    <text evidence="1">The sequence shown here is derived from an EMBL/GenBank/DDBJ whole genome shotgun (WGS) entry which is preliminary data.</text>
</comment>
<name>A0A2M7IY55_9BACT</name>
<dbReference type="InterPro" id="IPR021109">
    <property type="entry name" value="Peptidase_aspartic_dom_sf"/>
</dbReference>